<dbReference type="SUPFAM" id="SSF52540">
    <property type="entry name" value="P-loop containing nucleoside triphosphate hydrolases"/>
    <property type="match status" value="1"/>
</dbReference>
<name>A0A1T4ZY08_9SPHN</name>
<dbReference type="AlphaFoldDB" id="A0A1T4ZY08"/>
<dbReference type="InterPro" id="IPR027417">
    <property type="entry name" value="P-loop_NTPase"/>
</dbReference>
<proteinExistence type="inferred from homology"/>
<evidence type="ECO:0000256" key="3">
    <source>
        <dbReference type="ARBA" id="ARBA00022777"/>
    </source>
</evidence>
<keyword evidence="3 5" id="KW-0418">Kinase</keyword>
<comment type="similarity">
    <text evidence="1">Belongs to the polyphosphate kinase 2 (PPK2) family. Class I subfamily.</text>
</comment>
<evidence type="ECO:0000256" key="2">
    <source>
        <dbReference type="ARBA" id="ARBA00022679"/>
    </source>
</evidence>
<dbReference type="Gene3D" id="3.40.50.300">
    <property type="entry name" value="P-loop containing nucleotide triphosphate hydrolases"/>
    <property type="match status" value="1"/>
</dbReference>
<accession>A0A1T4ZY08</accession>
<dbReference type="GO" id="GO:0008976">
    <property type="term" value="F:polyphosphate kinase activity"/>
    <property type="evidence" value="ECO:0007669"/>
    <property type="project" value="InterPro"/>
</dbReference>
<evidence type="ECO:0000313" key="6">
    <source>
        <dbReference type="Proteomes" id="UP000189818"/>
    </source>
</evidence>
<dbReference type="Pfam" id="PF03976">
    <property type="entry name" value="PPK2"/>
    <property type="match status" value="1"/>
</dbReference>
<dbReference type="PIRSF" id="PIRSF028756">
    <property type="entry name" value="PPK2_prd"/>
    <property type="match status" value="1"/>
</dbReference>
<feature type="domain" description="Polyphosphate kinase-2-related" evidence="4">
    <location>
        <begin position="17"/>
        <end position="233"/>
    </location>
</feature>
<dbReference type="InterPro" id="IPR016898">
    <property type="entry name" value="Polyphosphate_phosphotransfera"/>
</dbReference>
<protein>
    <submittedName>
        <fullName evidence="5">Polyphosphate kinase 2, PPK2 family</fullName>
    </submittedName>
</protein>
<dbReference type="RefSeq" id="WP_079646302.1">
    <property type="nucleotide sequence ID" value="NZ_FUYM01000001.1"/>
</dbReference>
<organism evidence="5 6">
    <name type="scientific">Rhizorhabdus histidinilytica</name>
    <dbReference type="NCBI Taxonomy" id="439228"/>
    <lineage>
        <taxon>Bacteria</taxon>
        <taxon>Pseudomonadati</taxon>
        <taxon>Pseudomonadota</taxon>
        <taxon>Alphaproteobacteria</taxon>
        <taxon>Sphingomonadales</taxon>
        <taxon>Sphingomonadaceae</taxon>
        <taxon>Rhizorhabdus</taxon>
    </lineage>
</organism>
<sequence>MAIDLADYEKGAPFDGDYDAALAEVQKRLSRLQVAHVVCNLRSMILFEGWDAAGKGGAIQRLTTGWDPRHFHVWPISAPTEEERGRHFLWRFWQKLPGRGRIAILDRTWYGRVLVERVEAYASEREWRRAYDEINEFEAQQQADGVTIVKLFLHVTQEEQDKRLADRLDHPWKRWKVTPEDFRNRARRDDYLAAMKEMFRETDTRWAPWTVIDGNDKKAARIAALTHIADSLERIVPLEPPALDPDFERYARVQLGLPEKR</sequence>
<gene>
    <name evidence="5" type="ORF">SAMN06295920_101341</name>
</gene>
<keyword evidence="2" id="KW-0808">Transferase</keyword>
<keyword evidence="6" id="KW-1185">Reference proteome</keyword>
<dbReference type="Proteomes" id="UP000189818">
    <property type="component" value="Unassembled WGS sequence"/>
</dbReference>
<dbReference type="OrthoDB" id="9775224at2"/>
<dbReference type="EMBL" id="FUYM01000001">
    <property type="protein sequence ID" value="SKB27417.1"/>
    <property type="molecule type" value="Genomic_DNA"/>
</dbReference>
<dbReference type="PANTHER" id="PTHR34383:SF3">
    <property type="entry name" value="POLYPHOSPHATE:AMP PHOSPHOTRANSFERASE"/>
    <property type="match status" value="1"/>
</dbReference>
<dbReference type="STRING" id="439228.SAMN06295920_101341"/>
<evidence type="ECO:0000256" key="1">
    <source>
        <dbReference type="ARBA" id="ARBA00009924"/>
    </source>
</evidence>
<evidence type="ECO:0000313" key="5">
    <source>
        <dbReference type="EMBL" id="SKB27417.1"/>
    </source>
</evidence>
<dbReference type="PANTHER" id="PTHR34383">
    <property type="entry name" value="POLYPHOSPHATE:AMP PHOSPHOTRANSFERASE-RELATED"/>
    <property type="match status" value="1"/>
</dbReference>
<evidence type="ECO:0000259" key="4">
    <source>
        <dbReference type="Pfam" id="PF03976"/>
    </source>
</evidence>
<dbReference type="InterPro" id="IPR022488">
    <property type="entry name" value="PPK2-related"/>
</dbReference>
<reference evidence="6" key="1">
    <citation type="submission" date="2017-02" db="EMBL/GenBank/DDBJ databases">
        <authorList>
            <person name="Varghese N."/>
            <person name="Submissions S."/>
        </authorList>
    </citation>
    <scope>NUCLEOTIDE SEQUENCE [LARGE SCALE GENOMIC DNA]</scope>
    <source>
        <strain evidence="6">UM2</strain>
    </source>
</reference>